<gene>
    <name evidence="1" type="ORF">Aco04nite_77820</name>
</gene>
<evidence type="ECO:0000313" key="1">
    <source>
        <dbReference type="EMBL" id="GIM81686.1"/>
    </source>
</evidence>
<accession>A0A919SZ12</accession>
<dbReference type="AlphaFoldDB" id="A0A919SZ12"/>
<comment type="caution">
    <text evidence="1">The sequence shown here is derived from an EMBL/GenBank/DDBJ whole genome shotgun (WGS) entry which is preliminary data.</text>
</comment>
<evidence type="ECO:0000313" key="2">
    <source>
        <dbReference type="Proteomes" id="UP000680865"/>
    </source>
</evidence>
<dbReference type="Proteomes" id="UP000680865">
    <property type="component" value="Unassembled WGS sequence"/>
</dbReference>
<sequence>MPRRVVDSGMETQAQILDTSLLAWDKEAASGEDNVPADLTWGTIRLGVEALQRKAEVLIELSEKFPSVQAVLSMDEQYQEGVDLAHDLVGRDHKVRV</sequence>
<dbReference type="EMBL" id="BOQP01000048">
    <property type="protein sequence ID" value="GIM81686.1"/>
    <property type="molecule type" value="Genomic_DNA"/>
</dbReference>
<name>A0A919SZ12_9ACTN</name>
<keyword evidence="2" id="KW-1185">Reference proteome</keyword>
<proteinExistence type="predicted"/>
<reference evidence="1" key="1">
    <citation type="submission" date="2021-03" db="EMBL/GenBank/DDBJ databases">
        <title>Whole genome shotgun sequence of Actinoplanes consettensis NBRC 14913.</title>
        <authorList>
            <person name="Komaki H."/>
            <person name="Tamura T."/>
        </authorList>
    </citation>
    <scope>NUCLEOTIDE SEQUENCE</scope>
    <source>
        <strain evidence="1">NBRC 14913</strain>
    </source>
</reference>
<organism evidence="1 2">
    <name type="scientific">Winogradskya consettensis</name>
    <dbReference type="NCBI Taxonomy" id="113560"/>
    <lineage>
        <taxon>Bacteria</taxon>
        <taxon>Bacillati</taxon>
        <taxon>Actinomycetota</taxon>
        <taxon>Actinomycetes</taxon>
        <taxon>Micromonosporales</taxon>
        <taxon>Micromonosporaceae</taxon>
        <taxon>Winogradskya</taxon>
    </lineage>
</organism>
<protein>
    <submittedName>
        <fullName evidence="1">Uncharacterized protein</fullName>
    </submittedName>
</protein>